<keyword evidence="3" id="KW-1185">Reference proteome</keyword>
<dbReference type="PANTHER" id="PTHR22916">
    <property type="entry name" value="GLYCOSYLTRANSFERASE"/>
    <property type="match status" value="1"/>
</dbReference>
<dbReference type="SUPFAM" id="SSF53448">
    <property type="entry name" value="Nucleotide-diphospho-sugar transferases"/>
    <property type="match status" value="1"/>
</dbReference>
<dbReference type="Proteomes" id="UP000462014">
    <property type="component" value="Unassembled WGS sequence"/>
</dbReference>
<evidence type="ECO:0000259" key="1">
    <source>
        <dbReference type="Pfam" id="PF00535"/>
    </source>
</evidence>
<reference evidence="2 3" key="1">
    <citation type="submission" date="2019-12" db="EMBL/GenBank/DDBJ databases">
        <title>Mucilaginibacter sp. HMF7410 genome sequencing and assembly.</title>
        <authorList>
            <person name="Kang H."/>
            <person name="Cha I."/>
            <person name="Kim H."/>
            <person name="Joh K."/>
        </authorList>
    </citation>
    <scope>NUCLEOTIDE SEQUENCE [LARGE SCALE GENOMIC DNA]</scope>
    <source>
        <strain evidence="2 3">HMF7410</strain>
    </source>
</reference>
<dbReference type="Gene3D" id="3.90.550.10">
    <property type="entry name" value="Spore Coat Polysaccharide Biosynthesis Protein SpsA, Chain A"/>
    <property type="match status" value="1"/>
</dbReference>
<accession>A0A7K1SXJ8</accession>
<dbReference type="EMBL" id="WPIK01000009">
    <property type="protein sequence ID" value="MVN22044.1"/>
    <property type="molecule type" value="Genomic_DNA"/>
</dbReference>
<name>A0A7K1SXJ8_9SPHI</name>
<sequence>MQGTKNTYSNLAIVIPAYKGFFFVETIESIANQTCKDFTLYIGNDNSPDDLHSIIKKYENRISIVYKAFDENIGNRNLIAHWNRCIEMVKDEGWIWLFSDDDIMGLNCVERFYGFINNQFDVDLLHFDINIIDKNGHKIKKIKPFPFHTSITDFFLKRIKHEINSTVVEYIFKKDKYSEHGGFEYYDLAWCSDDATWIKIGKDKGIVTIPGATIEYRYSEINISAIVKDKLIILRKLKSNVAYLKWVKNYFEKNHIIDNSTQFDKLKWGIYPLLLTSNFRLKEKIKFSFEVIKELKYTNKKILILIYILYLQMKMNLLGNKS</sequence>
<dbReference type="Pfam" id="PF00535">
    <property type="entry name" value="Glycos_transf_2"/>
    <property type="match status" value="1"/>
</dbReference>
<dbReference type="GO" id="GO:0016758">
    <property type="term" value="F:hexosyltransferase activity"/>
    <property type="evidence" value="ECO:0007669"/>
    <property type="project" value="UniProtKB-ARBA"/>
</dbReference>
<evidence type="ECO:0000313" key="2">
    <source>
        <dbReference type="EMBL" id="MVN22044.1"/>
    </source>
</evidence>
<proteinExistence type="predicted"/>
<feature type="domain" description="Glycosyltransferase 2-like" evidence="1">
    <location>
        <begin position="13"/>
        <end position="141"/>
    </location>
</feature>
<protein>
    <submittedName>
        <fullName evidence="2">Glycosyltransferase</fullName>
    </submittedName>
</protein>
<evidence type="ECO:0000313" key="3">
    <source>
        <dbReference type="Proteomes" id="UP000462014"/>
    </source>
</evidence>
<dbReference type="RefSeq" id="WP_157566930.1">
    <property type="nucleotide sequence ID" value="NZ_WPIK01000009.1"/>
</dbReference>
<keyword evidence="2" id="KW-0808">Transferase</keyword>
<dbReference type="AlphaFoldDB" id="A0A7K1SXJ8"/>
<comment type="caution">
    <text evidence="2">The sequence shown here is derived from an EMBL/GenBank/DDBJ whole genome shotgun (WGS) entry which is preliminary data.</text>
</comment>
<dbReference type="InterPro" id="IPR001173">
    <property type="entry name" value="Glyco_trans_2-like"/>
</dbReference>
<gene>
    <name evidence="2" type="ORF">GO621_10920</name>
</gene>
<organism evidence="2 3">
    <name type="scientific">Mucilaginibacter arboris</name>
    <dbReference type="NCBI Taxonomy" id="2682090"/>
    <lineage>
        <taxon>Bacteria</taxon>
        <taxon>Pseudomonadati</taxon>
        <taxon>Bacteroidota</taxon>
        <taxon>Sphingobacteriia</taxon>
        <taxon>Sphingobacteriales</taxon>
        <taxon>Sphingobacteriaceae</taxon>
        <taxon>Mucilaginibacter</taxon>
    </lineage>
</organism>
<dbReference type="PANTHER" id="PTHR22916:SF3">
    <property type="entry name" value="UDP-GLCNAC:BETAGAL BETA-1,3-N-ACETYLGLUCOSAMINYLTRANSFERASE-LIKE PROTEIN 1"/>
    <property type="match status" value="1"/>
</dbReference>
<dbReference type="InterPro" id="IPR029044">
    <property type="entry name" value="Nucleotide-diphossugar_trans"/>
</dbReference>